<protein>
    <submittedName>
        <fullName evidence="2">HdeD family acid-resistance protein</fullName>
    </submittedName>
</protein>
<dbReference type="RefSeq" id="WP_261498095.1">
    <property type="nucleotide sequence ID" value="NZ_JAODYH010000001.1"/>
</dbReference>
<proteinExistence type="predicted"/>
<keyword evidence="3" id="KW-1185">Reference proteome</keyword>
<evidence type="ECO:0000256" key="1">
    <source>
        <dbReference type="SAM" id="Phobius"/>
    </source>
</evidence>
<keyword evidence="1" id="KW-0472">Membrane</keyword>
<dbReference type="InterPro" id="IPR005325">
    <property type="entry name" value="DUF308_memb"/>
</dbReference>
<keyword evidence="1" id="KW-1133">Transmembrane helix</keyword>
<comment type="caution">
    <text evidence="2">The sequence shown here is derived from an EMBL/GenBank/DDBJ whole genome shotgun (WGS) entry which is preliminary data.</text>
</comment>
<dbReference type="InterPro" id="IPR052712">
    <property type="entry name" value="Acid_resist_chaperone_HdeD"/>
</dbReference>
<evidence type="ECO:0000313" key="2">
    <source>
        <dbReference type="EMBL" id="MCT9809167.1"/>
    </source>
</evidence>
<reference evidence="2 3" key="1">
    <citation type="submission" date="2022-09" db="EMBL/GenBank/DDBJ databases">
        <title>Draft genome of isolate Be4.</title>
        <authorList>
            <person name="Sanchez-Castro I."/>
            <person name="Martinez-Rodriguez P."/>
            <person name="Descostes M."/>
            <person name="Merroun M."/>
        </authorList>
    </citation>
    <scope>NUCLEOTIDE SEQUENCE [LARGE SCALE GENOMIC DNA]</scope>
    <source>
        <strain evidence="2 3">Be4</strain>
    </source>
</reference>
<accession>A0ABT2PIV4</accession>
<feature type="transmembrane region" description="Helical" evidence="1">
    <location>
        <begin position="77"/>
        <end position="97"/>
    </location>
</feature>
<dbReference type="EMBL" id="JAODYH010000001">
    <property type="protein sequence ID" value="MCT9809167.1"/>
    <property type="molecule type" value="Genomic_DNA"/>
</dbReference>
<feature type="transmembrane region" description="Helical" evidence="1">
    <location>
        <begin position="135"/>
        <end position="153"/>
    </location>
</feature>
<dbReference type="PANTHER" id="PTHR34989:SF1">
    <property type="entry name" value="PROTEIN HDED"/>
    <property type="match status" value="1"/>
</dbReference>
<organism evidence="2 3">
    <name type="scientific">Acidovorax bellezanensis</name>
    <dbReference type="NCBI Taxonomy" id="2976702"/>
    <lineage>
        <taxon>Bacteria</taxon>
        <taxon>Pseudomonadati</taxon>
        <taxon>Pseudomonadota</taxon>
        <taxon>Betaproteobacteria</taxon>
        <taxon>Burkholderiales</taxon>
        <taxon>Comamonadaceae</taxon>
        <taxon>Acidovorax</taxon>
    </lineage>
</organism>
<keyword evidence="1" id="KW-0812">Transmembrane</keyword>
<feature type="transmembrane region" description="Helical" evidence="1">
    <location>
        <begin position="45"/>
        <end position="65"/>
    </location>
</feature>
<evidence type="ECO:0000313" key="3">
    <source>
        <dbReference type="Proteomes" id="UP001525968"/>
    </source>
</evidence>
<dbReference type="PANTHER" id="PTHR34989">
    <property type="entry name" value="PROTEIN HDED"/>
    <property type="match status" value="1"/>
</dbReference>
<name>A0ABT2PIV4_9BURK</name>
<feature type="transmembrane region" description="Helical" evidence="1">
    <location>
        <begin position="20"/>
        <end position="39"/>
    </location>
</feature>
<dbReference type="Pfam" id="PF03729">
    <property type="entry name" value="DUF308"/>
    <property type="match status" value="1"/>
</dbReference>
<gene>
    <name evidence="2" type="ORF">N0K08_00840</name>
</gene>
<feature type="transmembrane region" description="Helical" evidence="1">
    <location>
        <begin position="159"/>
        <end position="182"/>
    </location>
</feature>
<dbReference type="Proteomes" id="UP001525968">
    <property type="component" value="Unassembled WGS sequence"/>
</dbReference>
<feature type="transmembrane region" description="Helical" evidence="1">
    <location>
        <begin position="103"/>
        <end position="123"/>
    </location>
</feature>
<sequence length="190" mass="20465">MQLNAENFGLQALERMQKEWGWIALRGLCAVIFGLLALALPGITLTVLVILWGSYALVDGVLAVVAGVRMREGGKPLWPLIVVGLLGIAAGVVTFLWPGVTALTLIFIIGFWAIAVGLFQIIAAVRLRKQIEGEWLHALSGLLSIVFGLAVVLRPGAGAIAFAWLIGWFAIFFGVMLIAMAFKLRSRRAA</sequence>